<evidence type="ECO:0000256" key="3">
    <source>
        <dbReference type="ARBA" id="ARBA00022741"/>
    </source>
</evidence>
<feature type="region of interest" description="Disordered" evidence="8">
    <location>
        <begin position="19"/>
        <end position="44"/>
    </location>
</feature>
<feature type="domain" description="Guanylate cyclase" evidence="9">
    <location>
        <begin position="1543"/>
        <end position="1685"/>
    </location>
</feature>
<keyword evidence="6 7" id="KW-0456">Lyase</keyword>
<evidence type="ECO:0000256" key="8">
    <source>
        <dbReference type="SAM" id="MobiDB-lite"/>
    </source>
</evidence>
<feature type="compositionally biased region" description="Gly residues" evidence="8">
    <location>
        <begin position="954"/>
        <end position="964"/>
    </location>
</feature>
<feature type="compositionally biased region" description="Pro residues" evidence="8">
    <location>
        <begin position="126"/>
        <end position="136"/>
    </location>
</feature>
<accession>A0A835YG57</accession>
<evidence type="ECO:0000256" key="1">
    <source>
        <dbReference type="ARBA" id="ARBA00004370"/>
    </source>
</evidence>
<evidence type="ECO:0000256" key="2">
    <source>
        <dbReference type="ARBA" id="ARBA00022692"/>
    </source>
</evidence>
<feature type="compositionally biased region" description="Basic residues" evidence="8">
    <location>
        <begin position="600"/>
        <end position="609"/>
    </location>
</feature>
<dbReference type="GO" id="GO:0004016">
    <property type="term" value="F:adenylate cyclase activity"/>
    <property type="evidence" value="ECO:0007669"/>
    <property type="project" value="TreeGrafter"/>
</dbReference>
<feature type="region of interest" description="Disordered" evidence="8">
    <location>
        <begin position="1253"/>
        <end position="1288"/>
    </location>
</feature>
<evidence type="ECO:0000256" key="7">
    <source>
        <dbReference type="RuleBase" id="RU000405"/>
    </source>
</evidence>
<dbReference type="GO" id="GO:0000166">
    <property type="term" value="F:nucleotide binding"/>
    <property type="evidence" value="ECO:0007669"/>
    <property type="project" value="UniProtKB-KW"/>
</dbReference>
<feature type="compositionally biased region" description="Low complexity" evidence="8">
    <location>
        <begin position="510"/>
        <end position="528"/>
    </location>
</feature>
<comment type="caution">
    <text evidence="10">The sequence shown here is derived from an EMBL/GenBank/DDBJ whole genome shotgun (WGS) entry which is preliminary data.</text>
</comment>
<feature type="compositionally biased region" description="Polar residues" evidence="8">
    <location>
        <begin position="484"/>
        <end position="509"/>
    </location>
</feature>
<feature type="region of interest" description="Disordered" evidence="8">
    <location>
        <begin position="799"/>
        <end position="856"/>
    </location>
</feature>
<evidence type="ECO:0000256" key="4">
    <source>
        <dbReference type="ARBA" id="ARBA00022989"/>
    </source>
</evidence>
<reference evidence="10" key="1">
    <citation type="journal article" date="2020" name="bioRxiv">
        <title>Comparative genomics of Chlamydomonas.</title>
        <authorList>
            <person name="Craig R.J."/>
            <person name="Hasan A.R."/>
            <person name="Ness R.W."/>
            <person name="Keightley P.D."/>
        </authorList>
    </citation>
    <scope>NUCLEOTIDE SEQUENCE</scope>
    <source>
        <strain evidence="10">CCAP 11/70</strain>
    </source>
</reference>
<feature type="region of interest" description="Disordered" evidence="8">
    <location>
        <begin position="553"/>
        <end position="627"/>
    </location>
</feature>
<gene>
    <name evidence="10" type="ORF">HYH03_000444</name>
</gene>
<dbReference type="PROSITE" id="PS50125">
    <property type="entry name" value="GUANYLATE_CYCLASE_2"/>
    <property type="match status" value="1"/>
</dbReference>
<dbReference type="FunFam" id="3.30.70.1230:FF:000146">
    <property type="entry name" value="Atrial natriuretic peptide receptor, putative"/>
    <property type="match status" value="1"/>
</dbReference>
<dbReference type="InterPro" id="IPR029787">
    <property type="entry name" value="Nucleotide_cyclase"/>
</dbReference>
<dbReference type="GO" id="GO:0007168">
    <property type="term" value="P:receptor guanylyl cyclase signaling pathway"/>
    <property type="evidence" value="ECO:0007669"/>
    <property type="project" value="TreeGrafter"/>
</dbReference>
<proteinExistence type="inferred from homology"/>
<dbReference type="Proteomes" id="UP000612055">
    <property type="component" value="Unassembled WGS sequence"/>
</dbReference>
<dbReference type="GO" id="GO:0001653">
    <property type="term" value="F:peptide receptor activity"/>
    <property type="evidence" value="ECO:0007669"/>
    <property type="project" value="TreeGrafter"/>
</dbReference>
<feature type="compositionally biased region" description="Basic and acidic residues" evidence="8">
    <location>
        <begin position="658"/>
        <end position="667"/>
    </location>
</feature>
<feature type="compositionally biased region" description="Low complexity" evidence="8">
    <location>
        <begin position="155"/>
        <end position="164"/>
    </location>
</feature>
<protein>
    <recommendedName>
        <fullName evidence="9">Guanylate cyclase domain-containing protein</fullName>
    </recommendedName>
</protein>
<comment type="subcellular location">
    <subcellularLocation>
        <location evidence="1">Membrane</location>
    </subcellularLocation>
</comment>
<comment type="similarity">
    <text evidence="7">Belongs to the adenylyl cyclase class-4/guanylyl cyclase family.</text>
</comment>
<sequence length="1732" mass="172767">MLRSVLCCFVPTEADVRQEERDQSVGLGGGRPTPSLRPGPQAPSAPLSPGLLAALFGALPNAVAVYKADGTLLEDNAASRALHVRASTLSVLFARDPGALAAARAEVAEGGTWRGLLLIPPELVPPPPPPPLPAPVPRHARLSSTAGDGAGHINSGGSSRSSLGPLMSALVAHGGASVGGGPQGGHWQRAPHSSGEPDSRQSGPGNMPLPSYPPQRLNTMPSGGLGLLRQALASNAAAGGSGGAHASGSGGLTAAAEAALRTSMGGARDSDTAMRAQSLMRRAHNRRISVDVSAYLRSADQQGMRGGSSTGIMSAAAATAVAACEAVAAASRTAAAAKAAAKAAADAAASASSSANFAAAAAEARVSLLQPVGSSERARPASVTGPSVTAAAQPALGAPRAPTFEAVSAAIAAAYKRSDSASAAIGAGPSLPLPALDTPAAVFLAPRPGSTTATPPASDVGSPFATPASMPRLLTPPALELPSGPNSDRTVDTSNHTRPNNVRAESSGQPAAVPVSPDSPAFAGSHSGGVSAAAMAMGTGSNTGNLSSLRLTVQSGAPTTPGGSSAQVNLRWSSSVGKSRSSAREGGDSQGHSQSNSARRQGREHRRVSGRVEASASASHHEAHQQQMLQALVTSAWGTLIARGPPRRTASTVVMPSEPRDSCDLTGDRVSSTAHMNASFSGALPSMAGRGRGPSLERSFDTETAALALELTRLKPIPENAPRVPRSASPRVSAATALLGSQQSPQATASGASGRLVAVDVGHSGSLGCGPESVGGVGGSGGGLAGGAATGAFASAVASGNGSSLGHPLEGSPHDPARSYNRRPGPGGMTTGQLVFTSTSPTAGPKPSDCGSPLGGSGGRGLAAGFQAYQSNAGGVSGASGRGGLGVLPRVVSLATKVSTYALTTGRTRRDSAGGALLNAMDRALTDTSRAIVGSPGSSELNTGARGGVRPSSLGGGGTGGDGGPDSASGGLLKLPLGSPVEGPRAAGSSGGAASSRRRLVQAASASNLGRGVVLERLGSSAAVEDPAATSPSLALSLSPGVRPAVEPGPEDPRLRTFLDPRTGIISGTVDSTGLTPDVTNEEHSRVDFSASRLASATVSGPGAAASASVLCTTGSGSGSAHVTGTGAASALEGSFRTLTPSKLGATARALAAPIAAAAAGASPTAATYPATVSGFPEGGGVWLASAMDRSMSPHAIMEEDEDEEGPGICQDLLDPSLAAFTRSMRDVPRPDLNTTEATLALATHESGLGLLGGQGSAVQSQHGSKQLQLVSQQPQQQPPEAQVQVRAPSWPEPAALGASTLPGPGPWAPLQLGTMPASPYKRSTSAGAGALASSGVTRANTNTLGTLTSEAEPLALPLSPAGSTATGSMMYGGTAAGGGGAPPAPFIIERWHEVAVSGLTHPDTREPLLVVVQSDVSARVWAERQLAMVVEAEHTLLEAIFPAHVIEHVALVAASAAVNGMGDHTETLTLEGPGTTLLDGDGNLITVPEDLPSDPPGYAPPQAGRFTPQPSPGLANAARPAAAPVITGDTFLHLSTSHASLTVLFCDIQGFTAMCGVVKPATVMAFLNDLYTRLDSMLDAYGVYKVETIGDCYMVAGGLMRVDEETGAVTVRSDDVDPQHANRTVQFAKAILKAASAVRLPTTGEPVRLRVGIHSGPAMSGVVGTRMPRFCLFGDTVNTASRMESTGSAGAIHVSQATRDAVPHEPWEATGGVEAKGKGLLQTYLLKPARL</sequence>
<feature type="compositionally biased region" description="Polar residues" evidence="8">
    <location>
        <begin position="590"/>
        <end position="599"/>
    </location>
</feature>
<keyword evidence="3" id="KW-0547">Nucleotide-binding</keyword>
<dbReference type="EMBL" id="JAEHOE010000001">
    <property type="protein sequence ID" value="KAG2501946.1"/>
    <property type="molecule type" value="Genomic_DNA"/>
</dbReference>
<feature type="compositionally biased region" description="Polar residues" evidence="8">
    <location>
        <begin position="831"/>
        <end position="842"/>
    </location>
</feature>
<feature type="compositionally biased region" description="Low complexity" evidence="8">
    <location>
        <begin position="965"/>
        <end position="995"/>
    </location>
</feature>
<feature type="region of interest" description="Disordered" evidence="8">
    <location>
        <begin position="446"/>
        <end position="528"/>
    </location>
</feature>
<feature type="region of interest" description="Disordered" evidence="8">
    <location>
        <begin position="126"/>
        <end position="223"/>
    </location>
</feature>
<feature type="region of interest" description="Disordered" evidence="8">
    <location>
        <begin position="929"/>
        <end position="999"/>
    </location>
</feature>
<keyword evidence="2" id="KW-0812">Transmembrane</keyword>
<evidence type="ECO:0000256" key="6">
    <source>
        <dbReference type="ARBA" id="ARBA00023239"/>
    </source>
</evidence>
<dbReference type="GO" id="GO:0035556">
    <property type="term" value="P:intracellular signal transduction"/>
    <property type="evidence" value="ECO:0007669"/>
    <property type="project" value="InterPro"/>
</dbReference>
<keyword evidence="5" id="KW-0472">Membrane</keyword>
<feature type="compositionally biased region" description="Polar residues" evidence="8">
    <location>
        <begin position="739"/>
        <end position="751"/>
    </location>
</feature>
<keyword evidence="4" id="KW-1133">Transmembrane helix</keyword>
<dbReference type="SMART" id="SM00044">
    <property type="entry name" value="CYCc"/>
    <property type="match status" value="1"/>
</dbReference>
<dbReference type="GO" id="GO:0004383">
    <property type="term" value="F:guanylate cyclase activity"/>
    <property type="evidence" value="ECO:0007669"/>
    <property type="project" value="TreeGrafter"/>
</dbReference>
<keyword evidence="11" id="KW-1185">Reference proteome</keyword>
<feature type="region of interest" description="Disordered" evidence="8">
    <location>
        <begin position="647"/>
        <end position="669"/>
    </location>
</feature>
<dbReference type="OrthoDB" id="532905at2759"/>
<dbReference type="PANTHER" id="PTHR11920">
    <property type="entry name" value="GUANYLYL CYCLASE"/>
    <property type="match status" value="1"/>
</dbReference>
<evidence type="ECO:0000259" key="9">
    <source>
        <dbReference type="PROSITE" id="PS50125"/>
    </source>
</evidence>
<dbReference type="InterPro" id="IPR001054">
    <property type="entry name" value="A/G_cyclase"/>
</dbReference>
<evidence type="ECO:0000313" key="11">
    <source>
        <dbReference type="Proteomes" id="UP000612055"/>
    </source>
</evidence>
<feature type="compositionally biased region" description="Low complexity" evidence="8">
    <location>
        <begin position="1257"/>
        <end position="1286"/>
    </location>
</feature>
<dbReference type="PANTHER" id="PTHR11920:SF335">
    <property type="entry name" value="GUANYLATE CYCLASE"/>
    <property type="match status" value="1"/>
</dbReference>
<evidence type="ECO:0000256" key="5">
    <source>
        <dbReference type="ARBA" id="ARBA00023136"/>
    </source>
</evidence>
<organism evidence="10 11">
    <name type="scientific">Edaphochlamys debaryana</name>
    <dbReference type="NCBI Taxonomy" id="47281"/>
    <lineage>
        <taxon>Eukaryota</taxon>
        <taxon>Viridiplantae</taxon>
        <taxon>Chlorophyta</taxon>
        <taxon>core chlorophytes</taxon>
        <taxon>Chlorophyceae</taxon>
        <taxon>CS clade</taxon>
        <taxon>Chlamydomonadales</taxon>
        <taxon>Chlamydomonadales incertae sedis</taxon>
        <taxon>Edaphochlamys</taxon>
    </lineage>
</organism>
<dbReference type="SUPFAM" id="SSF55073">
    <property type="entry name" value="Nucleotide cyclase"/>
    <property type="match status" value="1"/>
</dbReference>
<dbReference type="Gene3D" id="3.30.70.1230">
    <property type="entry name" value="Nucleotide cyclase"/>
    <property type="match status" value="1"/>
</dbReference>
<feature type="region of interest" description="Disordered" evidence="8">
    <location>
        <begin position="719"/>
        <end position="751"/>
    </location>
</feature>
<dbReference type="InterPro" id="IPR018297">
    <property type="entry name" value="A/G_cyclase_CS"/>
</dbReference>
<dbReference type="Pfam" id="PF00211">
    <property type="entry name" value="Guanylate_cyc"/>
    <property type="match status" value="1"/>
</dbReference>
<dbReference type="GO" id="GO:0005886">
    <property type="term" value="C:plasma membrane"/>
    <property type="evidence" value="ECO:0007669"/>
    <property type="project" value="TreeGrafter"/>
</dbReference>
<dbReference type="CDD" id="cd07302">
    <property type="entry name" value="CHD"/>
    <property type="match status" value="1"/>
</dbReference>
<name>A0A835YG57_9CHLO</name>
<dbReference type="InterPro" id="IPR050401">
    <property type="entry name" value="Cyclic_nucleotide_synthase"/>
</dbReference>
<dbReference type="PROSITE" id="PS00452">
    <property type="entry name" value="GUANYLATE_CYCLASE_1"/>
    <property type="match status" value="1"/>
</dbReference>
<feature type="compositionally biased region" description="Polar residues" evidence="8">
    <location>
        <begin position="553"/>
        <end position="572"/>
    </location>
</feature>
<evidence type="ECO:0000313" key="10">
    <source>
        <dbReference type="EMBL" id="KAG2501946.1"/>
    </source>
</evidence>